<feature type="transmembrane region" description="Helical" evidence="6">
    <location>
        <begin position="32"/>
        <end position="54"/>
    </location>
</feature>
<evidence type="ECO:0000256" key="1">
    <source>
        <dbReference type="ARBA" id="ARBA00004651"/>
    </source>
</evidence>
<accession>A0ABS1QZQ9</accession>
<dbReference type="InterPro" id="IPR025857">
    <property type="entry name" value="MacB_PCD"/>
</dbReference>
<name>A0ABS1QZQ9_9SPHI</name>
<evidence type="ECO:0000313" key="10">
    <source>
        <dbReference type="Proteomes" id="UP000625283"/>
    </source>
</evidence>
<reference evidence="9 10" key="1">
    <citation type="submission" date="2021-01" db="EMBL/GenBank/DDBJ databases">
        <title>C459-1 draft genome sequence.</title>
        <authorList>
            <person name="Zhang X.-F."/>
        </authorList>
    </citation>
    <scope>NUCLEOTIDE SEQUENCE [LARGE SCALE GENOMIC DNA]</scope>
    <source>
        <strain evidence="10">C459-1</strain>
    </source>
</reference>
<feature type="transmembrane region" description="Helical" evidence="6">
    <location>
        <begin position="399"/>
        <end position="419"/>
    </location>
</feature>
<dbReference type="InterPro" id="IPR050250">
    <property type="entry name" value="Macrolide_Exporter_MacB"/>
</dbReference>
<organism evidence="9 10">
    <name type="scientific">Sphingobacterium faecale</name>
    <dbReference type="NCBI Taxonomy" id="2803775"/>
    <lineage>
        <taxon>Bacteria</taxon>
        <taxon>Pseudomonadati</taxon>
        <taxon>Bacteroidota</taxon>
        <taxon>Sphingobacteriia</taxon>
        <taxon>Sphingobacteriales</taxon>
        <taxon>Sphingobacteriaceae</taxon>
        <taxon>Sphingobacterium</taxon>
    </lineage>
</organism>
<feature type="transmembrane region" description="Helical" evidence="6">
    <location>
        <begin position="694"/>
        <end position="718"/>
    </location>
</feature>
<evidence type="ECO:0000259" key="8">
    <source>
        <dbReference type="Pfam" id="PF12704"/>
    </source>
</evidence>
<feature type="transmembrane region" description="Helical" evidence="6">
    <location>
        <begin position="306"/>
        <end position="331"/>
    </location>
</feature>
<keyword evidence="5 6" id="KW-0472">Membrane</keyword>
<feature type="domain" description="ABC3 transporter permease C-terminal" evidence="7">
    <location>
        <begin position="699"/>
        <end position="810"/>
    </location>
</feature>
<dbReference type="PANTHER" id="PTHR30572:SF18">
    <property type="entry name" value="ABC-TYPE MACROLIDE FAMILY EXPORT SYSTEM PERMEASE COMPONENT 2"/>
    <property type="match status" value="1"/>
</dbReference>
<dbReference type="EMBL" id="JAERTY010000002">
    <property type="protein sequence ID" value="MBL1407923.1"/>
    <property type="molecule type" value="Genomic_DNA"/>
</dbReference>
<feature type="transmembrane region" description="Helical" evidence="6">
    <location>
        <begin position="352"/>
        <end position="379"/>
    </location>
</feature>
<comment type="subcellular location">
    <subcellularLocation>
        <location evidence="1">Cell membrane</location>
        <topology evidence="1">Multi-pass membrane protein</topology>
    </subcellularLocation>
</comment>
<feature type="domain" description="MacB-like periplasmic core" evidence="8">
    <location>
        <begin position="454"/>
        <end position="658"/>
    </location>
</feature>
<feature type="transmembrane region" description="Helical" evidence="6">
    <location>
        <begin position="738"/>
        <end position="764"/>
    </location>
</feature>
<evidence type="ECO:0000256" key="6">
    <source>
        <dbReference type="SAM" id="Phobius"/>
    </source>
</evidence>
<dbReference type="Pfam" id="PF02687">
    <property type="entry name" value="FtsX"/>
    <property type="match status" value="2"/>
</dbReference>
<protein>
    <submittedName>
        <fullName evidence="9">ABC transporter permease</fullName>
    </submittedName>
</protein>
<keyword evidence="10" id="KW-1185">Reference proteome</keyword>
<keyword evidence="2" id="KW-1003">Cell membrane</keyword>
<evidence type="ECO:0000256" key="4">
    <source>
        <dbReference type="ARBA" id="ARBA00022989"/>
    </source>
</evidence>
<gene>
    <name evidence="9" type="ORF">JKG61_04080</name>
</gene>
<dbReference type="PANTHER" id="PTHR30572">
    <property type="entry name" value="MEMBRANE COMPONENT OF TRANSPORTER-RELATED"/>
    <property type="match status" value="1"/>
</dbReference>
<sequence>MYIKFILNISVTMKNALFSTWRNIRKRKLQTFIQIGSLTLAFAIGIILFLSASFELSFDHFHNHIDRIGALYFQSQEDHKNNAASTMPIPLASTLKEELPYIEKATRWGNGGLVLKTDQKEINIGTRYVDPDFFSIFNFEFQIGNNHALDDLDNIVLTQSTAENLIGNTDKSIIGRQIEVNINGQWQNMQVSAILKDPPRNSSLSFKSLLRFEKFPNTFDKNSWSNKNHDVFVLSQTPSIDAQSFVVAAKSFTTKYFADDIAKLKRDGTSPNKDGSYLALSLIPFKNYHLNDLQIGNPNSPLLPKLLLGLALLILIISVSNFINIQLVSSISRSQEVAIRKTLGGSILQISVQLWLETLICCLLSLGLGLLLAWSLIPFYNSNTHYQLAIVDLFTWKHVLITLFSFLTISIVAGGYPALRITRESILSLVKGNSGIRNRWNIQRILPLIQFTIAIVLVVCSVVVVLQINHIKHLPLGFEKQEVISIPIGPKLDGNQALHRMRQASLGNPFIMSVTGSDINLGLGRDGNQSTSQLGFDYQGKGYSTNWQRVDLDYFSTLEIPLVAGRSFSADRPTDSTALVINEQMATQLGGIEHVLNKPLPLFDKQMTVIGVAKDYNFKDLKQRIEPLSLFMDPDLGFNIKYILVRIKSGNLVQSLQEVEGIWKTIDTDYKNNASYLDENTDRMYEQEQQMMKIISVGGVIAVIIACMGLFAAALVAISARVKEIGIRKVLGSSIWKLVILLSKDFLQIVLLALLIGLPIAWYLSQEWLSSFSYRFNFHFGILFLCALTVLALAAITIGMHTIKAASTNPVNALKDE</sequence>
<evidence type="ECO:0000256" key="5">
    <source>
        <dbReference type="ARBA" id="ARBA00023136"/>
    </source>
</evidence>
<feature type="transmembrane region" description="Helical" evidence="6">
    <location>
        <begin position="776"/>
        <end position="798"/>
    </location>
</feature>
<evidence type="ECO:0000313" key="9">
    <source>
        <dbReference type="EMBL" id="MBL1407923.1"/>
    </source>
</evidence>
<dbReference type="Pfam" id="PF12704">
    <property type="entry name" value="MacB_PCD"/>
    <property type="match status" value="2"/>
</dbReference>
<feature type="domain" description="ABC3 transporter permease C-terminal" evidence="7">
    <location>
        <begin position="310"/>
        <end position="425"/>
    </location>
</feature>
<keyword evidence="4 6" id="KW-1133">Transmembrane helix</keyword>
<feature type="transmembrane region" description="Helical" evidence="6">
    <location>
        <begin position="445"/>
        <end position="466"/>
    </location>
</feature>
<dbReference type="Proteomes" id="UP000625283">
    <property type="component" value="Unassembled WGS sequence"/>
</dbReference>
<proteinExistence type="predicted"/>
<dbReference type="InterPro" id="IPR003838">
    <property type="entry name" value="ABC3_permease_C"/>
</dbReference>
<feature type="domain" description="MacB-like periplasmic core" evidence="8">
    <location>
        <begin position="44"/>
        <end position="211"/>
    </location>
</feature>
<evidence type="ECO:0000259" key="7">
    <source>
        <dbReference type="Pfam" id="PF02687"/>
    </source>
</evidence>
<comment type="caution">
    <text evidence="9">The sequence shown here is derived from an EMBL/GenBank/DDBJ whole genome shotgun (WGS) entry which is preliminary data.</text>
</comment>
<keyword evidence="3 6" id="KW-0812">Transmembrane</keyword>
<evidence type="ECO:0000256" key="2">
    <source>
        <dbReference type="ARBA" id="ARBA00022475"/>
    </source>
</evidence>
<evidence type="ECO:0000256" key="3">
    <source>
        <dbReference type="ARBA" id="ARBA00022692"/>
    </source>
</evidence>